<dbReference type="PROSITE" id="PS50943">
    <property type="entry name" value="HTH_CROC1"/>
    <property type="match status" value="1"/>
</dbReference>
<dbReference type="InterPro" id="IPR001387">
    <property type="entry name" value="Cro/C1-type_HTH"/>
</dbReference>
<sequence>MELPIELTVGERIARARIARGISQEALAGLVGRSAGWVSKVERGVLPLDRKSVLLKLAAVLEVDVDVLDGRSPVANVSGDISRAVVVGEVRQALMRWAMPVINQASAGPCHPLSALRQRVDTANRLRQDAKFGRLALVLPALLDDLRDAISRTESSVDRAIAQTLAAEAMHDARAMTKKLGHLDLAWMSAELAGQAARQSSDPLMIAANAWNHIEVYKTANAPGPARALALATIDRLAEGLSTATPGHLSLWGTLHLQAALIAAYWSNRDDAATHLDEAAAAARRLGGDGNHYDTMFGTTNVGIHRVAVAVELGEPEAAIAHAKKIDASGLGRERRARLEIDLARAFSQARRHEKTLGSLLAAEKLAPDYVRPHPLVREIVGSHLRRAKPALRSLAQRIGVT</sequence>
<dbReference type="RefSeq" id="WP_075764715.1">
    <property type="nucleotide sequence ID" value="NZ_CP016076.1"/>
</dbReference>
<protein>
    <submittedName>
        <fullName evidence="2">Transcriptional regulator</fullName>
    </submittedName>
</protein>
<evidence type="ECO:0000313" key="2">
    <source>
        <dbReference type="EMBL" id="APU15245.1"/>
    </source>
</evidence>
<proteinExistence type="predicted"/>
<dbReference type="Gene3D" id="1.10.260.40">
    <property type="entry name" value="lambda repressor-like DNA-binding domains"/>
    <property type="match status" value="1"/>
</dbReference>
<reference evidence="3" key="1">
    <citation type="submission" date="2016-06" db="EMBL/GenBank/DDBJ databases">
        <title>Complete genome sequence of Actinoalloteichus fjordicus DSM 46855 (=ADI127-17), type strain of the new species Actinoalloteichus fjordicus.</title>
        <authorList>
            <person name="Ruckert C."/>
            <person name="Nouioui I."/>
            <person name="Willmese J."/>
            <person name="van Wezel G."/>
            <person name="Klenk H.-P."/>
            <person name="Kalinowski J."/>
            <person name="Zotchev S.B."/>
        </authorList>
    </citation>
    <scope>NUCLEOTIDE SEQUENCE [LARGE SCALE GENOMIC DNA]</scope>
    <source>
        <strain evidence="3">ADI127-7</strain>
    </source>
</reference>
<dbReference type="SUPFAM" id="SSF47413">
    <property type="entry name" value="lambda repressor-like DNA-binding domains"/>
    <property type="match status" value="1"/>
</dbReference>
<dbReference type="CDD" id="cd00093">
    <property type="entry name" value="HTH_XRE"/>
    <property type="match status" value="1"/>
</dbReference>
<dbReference type="KEGG" id="acad:UA74_15975"/>
<evidence type="ECO:0000259" key="1">
    <source>
        <dbReference type="PROSITE" id="PS50943"/>
    </source>
</evidence>
<dbReference type="SMART" id="SM00530">
    <property type="entry name" value="HTH_XRE"/>
    <property type="match status" value="1"/>
</dbReference>
<dbReference type="Proteomes" id="UP000185511">
    <property type="component" value="Chromosome"/>
</dbReference>
<dbReference type="GO" id="GO:0003677">
    <property type="term" value="F:DNA binding"/>
    <property type="evidence" value="ECO:0007669"/>
    <property type="project" value="InterPro"/>
</dbReference>
<dbReference type="AlphaFoldDB" id="A0AAC9PSP8"/>
<evidence type="ECO:0000313" key="3">
    <source>
        <dbReference type="Proteomes" id="UP000185511"/>
    </source>
</evidence>
<dbReference type="InterPro" id="IPR010982">
    <property type="entry name" value="Lambda_DNA-bd_dom_sf"/>
</dbReference>
<dbReference type="EMBL" id="CP016076">
    <property type="protein sequence ID" value="APU15245.1"/>
    <property type="molecule type" value="Genomic_DNA"/>
</dbReference>
<accession>A0AAC9PSP8</accession>
<dbReference type="Pfam" id="PF13560">
    <property type="entry name" value="HTH_31"/>
    <property type="match status" value="1"/>
</dbReference>
<name>A0AAC9PSP8_9PSEU</name>
<organism evidence="2 3">
    <name type="scientific">Actinoalloteichus fjordicus</name>
    <dbReference type="NCBI Taxonomy" id="1612552"/>
    <lineage>
        <taxon>Bacteria</taxon>
        <taxon>Bacillati</taxon>
        <taxon>Actinomycetota</taxon>
        <taxon>Actinomycetes</taxon>
        <taxon>Pseudonocardiales</taxon>
        <taxon>Pseudonocardiaceae</taxon>
        <taxon>Actinoalloteichus</taxon>
    </lineage>
</organism>
<feature type="domain" description="HTH cro/C1-type" evidence="1">
    <location>
        <begin position="13"/>
        <end position="68"/>
    </location>
</feature>
<keyword evidence="3" id="KW-1185">Reference proteome</keyword>
<gene>
    <name evidence="2" type="ORF">UA74_15975</name>
</gene>